<name>A0A835UZX7_VANPL</name>
<reference evidence="1 2" key="1">
    <citation type="journal article" date="2020" name="Nat. Food">
        <title>A phased Vanilla planifolia genome enables genetic improvement of flavour and production.</title>
        <authorList>
            <person name="Hasing T."/>
            <person name="Tang H."/>
            <person name="Brym M."/>
            <person name="Khazi F."/>
            <person name="Huang T."/>
            <person name="Chambers A.H."/>
        </authorList>
    </citation>
    <scope>NUCLEOTIDE SEQUENCE [LARGE SCALE GENOMIC DNA]</scope>
    <source>
        <tissue evidence="1">Leaf</tissue>
    </source>
</reference>
<protein>
    <submittedName>
        <fullName evidence="1">Uncharacterized protein</fullName>
    </submittedName>
</protein>
<proteinExistence type="predicted"/>
<evidence type="ECO:0000313" key="1">
    <source>
        <dbReference type="EMBL" id="KAG0477986.1"/>
    </source>
</evidence>
<comment type="caution">
    <text evidence="1">The sequence shown here is derived from an EMBL/GenBank/DDBJ whole genome shotgun (WGS) entry which is preliminary data.</text>
</comment>
<sequence>MGNRKVFDFLTGILRIWSSGSRAKPRVEFIPPNQRSDFEGGYGGDRAENVWKYGNKKTRAEEELAAADSSSRVDRNPSWEPFATQNVGFEEYYKK</sequence>
<gene>
    <name evidence="1" type="ORF">HPP92_012705</name>
</gene>
<dbReference type="Proteomes" id="UP000639772">
    <property type="component" value="Chromosome 6"/>
</dbReference>
<dbReference type="EMBL" id="JADCNM010000006">
    <property type="protein sequence ID" value="KAG0477986.1"/>
    <property type="molecule type" value="Genomic_DNA"/>
</dbReference>
<accession>A0A835UZX7</accession>
<dbReference type="AlphaFoldDB" id="A0A835UZX7"/>
<organism evidence="1 2">
    <name type="scientific">Vanilla planifolia</name>
    <name type="common">Vanilla</name>
    <dbReference type="NCBI Taxonomy" id="51239"/>
    <lineage>
        <taxon>Eukaryota</taxon>
        <taxon>Viridiplantae</taxon>
        <taxon>Streptophyta</taxon>
        <taxon>Embryophyta</taxon>
        <taxon>Tracheophyta</taxon>
        <taxon>Spermatophyta</taxon>
        <taxon>Magnoliopsida</taxon>
        <taxon>Liliopsida</taxon>
        <taxon>Asparagales</taxon>
        <taxon>Orchidaceae</taxon>
        <taxon>Vanilloideae</taxon>
        <taxon>Vanilleae</taxon>
        <taxon>Vanilla</taxon>
    </lineage>
</organism>
<evidence type="ECO:0000313" key="2">
    <source>
        <dbReference type="Proteomes" id="UP000639772"/>
    </source>
</evidence>